<evidence type="ECO:0000256" key="1">
    <source>
        <dbReference type="ARBA" id="ARBA00000085"/>
    </source>
</evidence>
<evidence type="ECO:0000256" key="10">
    <source>
        <dbReference type="ARBA" id="ARBA00022840"/>
    </source>
</evidence>
<dbReference type="FunFam" id="3.30.565.10:FF:000023">
    <property type="entry name" value="PAS domain-containing sensor histidine kinase"/>
    <property type="match status" value="1"/>
</dbReference>
<dbReference type="GO" id="GO:0005886">
    <property type="term" value="C:plasma membrane"/>
    <property type="evidence" value="ECO:0007669"/>
    <property type="project" value="UniProtKB-SubCell"/>
</dbReference>
<dbReference type="AlphaFoldDB" id="A0A2M9A921"/>
<dbReference type="SUPFAM" id="SSF47384">
    <property type="entry name" value="Homodimeric domain of signal transducing histidine kinase"/>
    <property type="match status" value="1"/>
</dbReference>
<sequence length="682" mass="77609">MKLPKNNRIFIALFFCGIIIPTAILAFLSFRNVQNERLLAEKSFENAQASFSKQAIQAVQKEQLAILSETKAASIYLYEQPQKLLEFDKAPSFRQVKGIAATFVFNENALVFPSISIHREPSKLDPPTTIPGSLERDMLHFELTGANEKGIEEIRNKILMQPARFMPQDQILNLLGLLRLHYRHKHYDEAIRIIDVLERIPNVHGYLSNNLTESLRYLKFEIFVEQKKHALAEDYCLKLFSDFLEGHSMQDIGSAKFFFDNALSQILSFEDLSQQKRDAFWNLRENLNRQLEHAEAFATHQEFLQRFANEEIQAKSGIHYKKDGSTLFFRMAYPWLSGDQVLIGMVDAEPYQNRLRNQLADVSREWKNVLFSITDSRNSVILSNAPGKNAVISKQMDLGEGLGWSMTLYQRDTEELYSEARHKMFLLSGLVAFSLLTVLLGSFFILKSISQERKLIMMKTNFLSSVSHELKTPLTSIKMFAEMISNGRVQKIEKCQEYSKLIGKESTRLENLIAAILDYTRMETGKQVFHWEKLDLSQCVNRVFEATMDIADNRGITMIKELAPGSYIMGDNTALYSLAQGLIENAIKYTNPPGKVTVRVAEENEKIVFSVTDTGIGIKPSEQKNIFNDFYRVGDEMTRSTKGSGLGLAIVKRVAEAHKASISVQSHPGKGSTFTVKLKKAE</sequence>
<dbReference type="OrthoDB" id="9808898at2"/>
<comment type="subcellular location">
    <subcellularLocation>
        <location evidence="2">Cell membrane</location>
    </subcellularLocation>
    <subcellularLocation>
        <location evidence="3">Membrane raft</location>
        <topology evidence="3">Multi-pass membrane protein</topology>
    </subcellularLocation>
</comment>
<dbReference type="PANTHER" id="PTHR43711">
    <property type="entry name" value="TWO-COMPONENT HISTIDINE KINASE"/>
    <property type="match status" value="1"/>
</dbReference>
<feature type="transmembrane region" description="Helical" evidence="13">
    <location>
        <begin position="9"/>
        <end position="30"/>
    </location>
</feature>
<dbReference type="SUPFAM" id="SSF55874">
    <property type="entry name" value="ATPase domain of HSP90 chaperone/DNA topoisomerase II/histidine kinase"/>
    <property type="match status" value="1"/>
</dbReference>
<dbReference type="InterPro" id="IPR050736">
    <property type="entry name" value="Sensor_HK_Regulatory"/>
</dbReference>
<keyword evidence="13" id="KW-0812">Transmembrane</keyword>
<dbReference type="InterPro" id="IPR005467">
    <property type="entry name" value="His_kinase_dom"/>
</dbReference>
<dbReference type="InterPro" id="IPR004358">
    <property type="entry name" value="Sig_transdc_His_kin-like_C"/>
</dbReference>
<dbReference type="CDD" id="cd00082">
    <property type="entry name" value="HisKA"/>
    <property type="match status" value="1"/>
</dbReference>
<dbReference type="InterPro" id="IPR036097">
    <property type="entry name" value="HisK_dim/P_sf"/>
</dbReference>
<dbReference type="InterPro" id="IPR003594">
    <property type="entry name" value="HATPase_dom"/>
</dbReference>
<dbReference type="SMART" id="SM00388">
    <property type="entry name" value="HisKA"/>
    <property type="match status" value="1"/>
</dbReference>
<proteinExistence type="predicted"/>
<dbReference type="PROSITE" id="PS50109">
    <property type="entry name" value="HIS_KIN"/>
    <property type="match status" value="1"/>
</dbReference>
<dbReference type="GO" id="GO:0005524">
    <property type="term" value="F:ATP binding"/>
    <property type="evidence" value="ECO:0007669"/>
    <property type="project" value="UniProtKB-KW"/>
</dbReference>
<dbReference type="PRINTS" id="PR00344">
    <property type="entry name" value="BCTRLSENSOR"/>
</dbReference>
<protein>
    <recommendedName>
        <fullName evidence="4">histidine kinase</fullName>
        <ecNumber evidence="4">2.7.13.3</ecNumber>
    </recommendedName>
</protein>
<keyword evidence="16" id="KW-1185">Reference proteome</keyword>
<keyword evidence="10" id="KW-0067">ATP-binding</keyword>
<dbReference type="Pfam" id="PF02518">
    <property type="entry name" value="HATPase_c"/>
    <property type="match status" value="1"/>
</dbReference>
<evidence type="ECO:0000256" key="8">
    <source>
        <dbReference type="ARBA" id="ARBA00022741"/>
    </source>
</evidence>
<comment type="caution">
    <text evidence="15">The sequence shown here is derived from an EMBL/GenBank/DDBJ whole genome shotgun (WGS) entry which is preliminary data.</text>
</comment>
<reference evidence="15 16" key="1">
    <citation type="submission" date="2017-11" db="EMBL/GenBank/DDBJ databases">
        <title>Animal gut microbial communities from fecal samples from Wisconsin, USA.</title>
        <authorList>
            <person name="Neumann A."/>
        </authorList>
    </citation>
    <scope>NUCLEOTIDE SEQUENCE [LARGE SCALE GENOMIC DNA]</scope>
    <source>
        <strain evidence="15 16">UWS3</strain>
    </source>
</reference>
<name>A0A2M9A921_9BACT</name>
<evidence type="ECO:0000313" key="15">
    <source>
        <dbReference type="EMBL" id="PJJ42226.1"/>
    </source>
</evidence>
<dbReference type="InterPro" id="IPR003661">
    <property type="entry name" value="HisK_dim/P_dom"/>
</dbReference>
<evidence type="ECO:0000256" key="9">
    <source>
        <dbReference type="ARBA" id="ARBA00022777"/>
    </source>
</evidence>
<dbReference type="SMART" id="SM00387">
    <property type="entry name" value="HATPase_c"/>
    <property type="match status" value="1"/>
</dbReference>
<dbReference type="GO" id="GO:0045121">
    <property type="term" value="C:membrane raft"/>
    <property type="evidence" value="ECO:0007669"/>
    <property type="project" value="UniProtKB-SubCell"/>
</dbReference>
<dbReference type="GO" id="GO:0000155">
    <property type="term" value="F:phosphorelay sensor kinase activity"/>
    <property type="evidence" value="ECO:0007669"/>
    <property type="project" value="InterPro"/>
</dbReference>
<comment type="catalytic activity">
    <reaction evidence="1">
        <text>ATP + protein L-histidine = ADP + protein N-phospho-L-histidine.</text>
        <dbReference type="EC" id="2.7.13.3"/>
    </reaction>
</comment>
<evidence type="ECO:0000256" key="12">
    <source>
        <dbReference type="ARBA" id="ARBA00023136"/>
    </source>
</evidence>
<keyword evidence="6" id="KW-0597">Phosphoprotein</keyword>
<organism evidence="15 16">
    <name type="scientific">Hallerella succinigenes</name>
    <dbReference type="NCBI Taxonomy" id="1896222"/>
    <lineage>
        <taxon>Bacteria</taxon>
        <taxon>Pseudomonadati</taxon>
        <taxon>Fibrobacterota</taxon>
        <taxon>Fibrobacteria</taxon>
        <taxon>Fibrobacterales</taxon>
        <taxon>Fibrobacteraceae</taxon>
        <taxon>Hallerella</taxon>
    </lineage>
</organism>
<evidence type="ECO:0000256" key="7">
    <source>
        <dbReference type="ARBA" id="ARBA00022679"/>
    </source>
</evidence>
<evidence type="ECO:0000259" key="14">
    <source>
        <dbReference type="PROSITE" id="PS50109"/>
    </source>
</evidence>
<dbReference type="Gene3D" id="1.10.287.130">
    <property type="match status" value="1"/>
</dbReference>
<keyword evidence="8" id="KW-0547">Nucleotide-binding</keyword>
<evidence type="ECO:0000313" key="16">
    <source>
        <dbReference type="Proteomes" id="UP000231134"/>
    </source>
</evidence>
<evidence type="ECO:0000256" key="6">
    <source>
        <dbReference type="ARBA" id="ARBA00022553"/>
    </source>
</evidence>
<dbReference type="Proteomes" id="UP000231134">
    <property type="component" value="Unassembled WGS sequence"/>
</dbReference>
<evidence type="ECO:0000256" key="5">
    <source>
        <dbReference type="ARBA" id="ARBA00022475"/>
    </source>
</evidence>
<dbReference type="EC" id="2.7.13.3" evidence="4"/>
<dbReference type="Gene3D" id="3.30.565.10">
    <property type="entry name" value="Histidine kinase-like ATPase, C-terminal domain"/>
    <property type="match status" value="1"/>
</dbReference>
<keyword evidence="11" id="KW-0902">Two-component regulatory system</keyword>
<keyword evidence="5" id="KW-1003">Cell membrane</keyword>
<feature type="transmembrane region" description="Helical" evidence="13">
    <location>
        <begin position="424"/>
        <end position="446"/>
    </location>
</feature>
<keyword evidence="7" id="KW-0808">Transferase</keyword>
<dbReference type="FunFam" id="1.10.287.130:FF:000001">
    <property type="entry name" value="Two-component sensor histidine kinase"/>
    <property type="match status" value="1"/>
</dbReference>
<evidence type="ECO:0000256" key="11">
    <source>
        <dbReference type="ARBA" id="ARBA00023012"/>
    </source>
</evidence>
<keyword evidence="12 13" id="KW-0472">Membrane</keyword>
<accession>A0A2M9A921</accession>
<feature type="domain" description="Histidine kinase" evidence="14">
    <location>
        <begin position="465"/>
        <end position="682"/>
    </location>
</feature>
<evidence type="ECO:0000256" key="13">
    <source>
        <dbReference type="SAM" id="Phobius"/>
    </source>
</evidence>
<dbReference type="Pfam" id="PF00512">
    <property type="entry name" value="HisKA"/>
    <property type="match status" value="1"/>
</dbReference>
<dbReference type="RefSeq" id="WP_100426100.1">
    <property type="nucleotide sequence ID" value="NZ_PGEX01000001.1"/>
</dbReference>
<gene>
    <name evidence="15" type="ORF">BGX16_2245</name>
</gene>
<dbReference type="EMBL" id="PGEX01000001">
    <property type="protein sequence ID" value="PJJ42226.1"/>
    <property type="molecule type" value="Genomic_DNA"/>
</dbReference>
<dbReference type="PANTHER" id="PTHR43711:SF1">
    <property type="entry name" value="HISTIDINE KINASE 1"/>
    <property type="match status" value="1"/>
</dbReference>
<evidence type="ECO:0000256" key="4">
    <source>
        <dbReference type="ARBA" id="ARBA00012438"/>
    </source>
</evidence>
<keyword evidence="9 15" id="KW-0418">Kinase</keyword>
<keyword evidence="13" id="KW-1133">Transmembrane helix</keyword>
<dbReference type="InterPro" id="IPR036890">
    <property type="entry name" value="HATPase_C_sf"/>
</dbReference>
<evidence type="ECO:0000256" key="2">
    <source>
        <dbReference type="ARBA" id="ARBA00004236"/>
    </source>
</evidence>
<evidence type="ECO:0000256" key="3">
    <source>
        <dbReference type="ARBA" id="ARBA00004314"/>
    </source>
</evidence>